<dbReference type="AlphaFoldDB" id="A0A1I8BC76"/>
<name>A0A1I8BC76_MELHA</name>
<accession>A0A1I8BC76</accession>
<dbReference type="WBParaSite" id="MhA1_Contig1913.frz3.gene4">
    <property type="protein sequence ID" value="MhA1_Contig1913.frz3.gene4"/>
    <property type="gene ID" value="MhA1_Contig1913.frz3.gene4"/>
</dbReference>
<keyword evidence="1" id="KW-1185">Reference proteome</keyword>
<evidence type="ECO:0000313" key="1">
    <source>
        <dbReference type="Proteomes" id="UP000095281"/>
    </source>
</evidence>
<evidence type="ECO:0000313" key="2">
    <source>
        <dbReference type="WBParaSite" id="MhA1_Contig1913.frz3.gene4"/>
    </source>
</evidence>
<protein>
    <submittedName>
        <fullName evidence="2">Uncharacterized protein</fullName>
    </submittedName>
</protein>
<reference evidence="2" key="1">
    <citation type="submission" date="2016-11" db="UniProtKB">
        <authorList>
            <consortium name="WormBaseParasite"/>
        </authorList>
    </citation>
    <scope>IDENTIFICATION</scope>
</reference>
<dbReference type="Proteomes" id="UP000095281">
    <property type="component" value="Unplaced"/>
</dbReference>
<organism evidence="1 2">
    <name type="scientific">Meloidogyne hapla</name>
    <name type="common">Root-knot nematode worm</name>
    <dbReference type="NCBI Taxonomy" id="6305"/>
    <lineage>
        <taxon>Eukaryota</taxon>
        <taxon>Metazoa</taxon>
        <taxon>Ecdysozoa</taxon>
        <taxon>Nematoda</taxon>
        <taxon>Chromadorea</taxon>
        <taxon>Rhabditida</taxon>
        <taxon>Tylenchina</taxon>
        <taxon>Tylenchomorpha</taxon>
        <taxon>Tylenchoidea</taxon>
        <taxon>Meloidogynidae</taxon>
        <taxon>Meloidogyninae</taxon>
        <taxon>Meloidogyne</taxon>
    </lineage>
</organism>
<proteinExistence type="predicted"/>
<sequence>MVNITTTKETEKESEKTIETTEKIENGQMNFEAVPCMFKSRQEDGAEGSLFGLLIRPAIASTTAKTELNNTILINNGLLKDDNNTKMLVTTNTNIAIKEVEYTYKVNN</sequence>